<dbReference type="KEGG" id="abq:ABAZ39_00545"/>
<dbReference type="InterPro" id="IPR008983">
    <property type="entry name" value="Tumour_necrosis_fac-like_dom"/>
</dbReference>
<organism evidence="1 3">
    <name type="scientific">Azospirillum argentinense</name>
    <dbReference type="NCBI Taxonomy" id="2970906"/>
    <lineage>
        <taxon>Bacteria</taxon>
        <taxon>Pseudomonadati</taxon>
        <taxon>Pseudomonadota</taxon>
        <taxon>Alphaproteobacteria</taxon>
        <taxon>Rhodospirillales</taxon>
        <taxon>Azospirillaceae</taxon>
        <taxon>Azospirillum</taxon>
    </lineage>
</organism>
<evidence type="ECO:0000313" key="4">
    <source>
        <dbReference type="Proteomes" id="UP000236268"/>
    </source>
</evidence>
<dbReference type="AlphaFoldDB" id="A0A060DHU6"/>
<dbReference type="EMBL" id="POWG01000021">
    <property type="protein sequence ID" value="PNQ97241.1"/>
    <property type="molecule type" value="Genomic_DNA"/>
</dbReference>
<gene>
    <name evidence="1" type="ORF">ABAZ39_00545</name>
    <name evidence="2" type="ORF">C1S70_19180</name>
</gene>
<accession>A0A060DHU6</accession>
<dbReference type="Proteomes" id="UP000236268">
    <property type="component" value="Unassembled WGS sequence"/>
</dbReference>
<protein>
    <submittedName>
        <fullName evidence="1">Uncharacterized protein</fullName>
    </submittedName>
</protein>
<dbReference type="RefSeq" id="WP_038525720.1">
    <property type="nucleotide sequence ID" value="NZ_CP007793.1"/>
</dbReference>
<evidence type="ECO:0000313" key="1">
    <source>
        <dbReference type="EMBL" id="AIB10533.1"/>
    </source>
</evidence>
<dbReference type="Proteomes" id="UP000027186">
    <property type="component" value="Chromosome"/>
</dbReference>
<sequence length="277" mass="28982">MSVQTFNPTSQSQSVANWAVAQRVVGPFAPHAQVSPDLTIALDPGYLLHNTNLLEVKAQVVGSFTPPVSGFRIDRVVIDRVSGSAAIVTGSVNSLTPPALPAGTLPVARVFLTETTAAIANDVIVDERALSDLAPAAETRIACRAHRNGVNQSGIVNNVWTKVALTHTDFNVGGAFDTANSRFQPSKEGHYLIGGQAMMATNTANTLHVGLYLNGVLNASAKCYAASSFNAAAGTTALVYLNGTTDYVELCVNNTNSSTGAVICDAPITYFMASLQN</sequence>
<name>A0A060DHU6_9PROT</name>
<reference evidence="2 4" key="2">
    <citation type="submission" date="2018-01" db="EMBL/GenBank/DDBJ databases">
        <title>Whole genome sequence of Azospirillum brasilense REC3 isolated from strawberry roots.</title>
        <authorList>
            <person name="Fontana C.A."/>
            <person name="Salazar S.M."/>
            <person name="Bassi D."/>
            <person name="Puglisi E."/>
            <person name="Lovaisa N.C."/>
            <person name="Toffoli L.M."/>
            <person name="Pedraza R."/>
            <person name="Cocconcelli P.S."/>
        </authorList>
    </citation>
    <scope>NUCLEOTIDE SEQUENCE [LARGE SCALE GENOMIC DNA]</scope>
    <source>
        <strain evidence="2 4">REC3</strain>
    </source>
</reference>
<dbReference type="OrthoDB" id="7302000at2"/>
<evidence type="ECO:0000313" key="3">
    <source>
        <dbReference type="Proteomes" id="UP000027186"/>
    </source>
</evidence>
<reference evidence="1 3" key="1">
    <citation type="journal article" date="2014" name="Genome Announc.">
        <title>Complete Genome Sequence of the Model Rhizosphere Strain Azospirillum brasilense Az39, Successfully Applied in Agriculture.</title>
        <authorList>
            <person name="Rivera D."/>
            <person name="Revale S."/>
            <person name="Molina R."/>
            <person name="Gualpa J."/>
            <person name="Puente M."/>
            <person name="Maroniche G."/>
            <person name="Paris G."/>
            <person name="Baker D."/>
            <person name="Clavijo B."/>
            <person name="McLay K."/>
            <person name="Spaepen S."/>
            <person name="Perticari A."/>
            <person name="Vazquez M."/>
            <person name="Wisniewski-Dye F."/>
            <person name="Watkins C."/>
            <person name="Martinez-Abarca F."/>
            <person name="Vanderleyden J."/>
            <person name="Cassan F."/>
        </authorList>
    </citation>
    <scope>NUCLEOTIDE SEQUENCE [LARGE SCALE GENOMIC DNA]</scope>
    <source>
        <strain evidence="1 3">Az39</strain>
    </source>
</reference>
<dbReference type="Gene3D" id="2.60.120.40">
    <property type="match status" value="1"/>
</dbReference>
<dbReference type="SUPFAM" id="SSF49842">
    <property type="entry name" value="TNF-like"/>
    <property type="match status" value="1"/>
</dbReference>
<proteinExistence type="predicted"/>
<evidence type="ECO:0000313" key="2">
    <source>
        <dbReference type="EMBL" id="PNQ97241.1"/>
    </source>
</evidence>
<dbReference type="EMBL" id="CP007793">
    <property type="protein sequence ID" value="AIB10533.1"/>
    <property type="molecule type" value="Genomic_DNA"/>
</dbReference>
<accession>A0A2K1FXG3</accession>